<dbReference type="NCBIfam" id="TIGR04350">
    <property type="entry name" value="C_S_lyase_PatB"/>
    <property type="match status" value="1"/>
</dbReference>
<dbReference type="InterPro" id="IPR015421">
    <property type="entry name" value="PyrdxlP-dep_Trfase_major"/>
</dbReference>
<evidence type="ECO:0000256" key="1">
    <source>
        <dbReference type="ARBA" id="ARBA00001933"/>
    </source>
</evidence>
<dbReference type="GO" id="GO:0008483">
    <property type="term" value="F:transaminase activity"/>
    <property type="evidence" value="ECO:0007669"/>
    <property type="project" value="UniProtKB-KW"/>
</dbReference>
<dbReference type="Pfam" id="PF00155">
    <property type="entry name" value="Aminotran_1_2"/>
    <property type="match status" value="1"/>
</dbReference>
<reference evidence="7 8" key="1">
    <citation type="submission" date="2020-04" db="EMBL/GenBank/DDBJ databases">
        <authorList>
            <person name="Doyle D.A."/>
        </authorList>
    </citation>
    <scope>NUCLEOTIDE SEQUENCE [LARGE SCALE GENOMIC DNA]</scope>
    <source>
        <strain evidence="7 8">P21</strain>
    </source>
</reference>
<keyword evidence="7" id="KW-0032">Aminotransferase</keyword>
<dbReference type="EC" id="4.4.1.13" evidence="2"/>
<evidence type="ECO:0000313" key="7">
    <source>
        <dbReference type="EMBL" id="NMM63371.1"/>
    </source>
</evidence>
<keyword evidence="3" id="KW-0663">Pyridoxal phosphate</keyword>
<evidence type="ECO:0000256" key="2">
    <source>
        <dbReference type="ARBA" id="ARBA00012224"/>
    </source>
</evidence>
<dbReference type="Gene3D" id="3.40.640.10">
    <property type="entry name" value="Type I PLP-dependent aspartate aminotransferase-like (Major domain)"/>
    <property type="match status" value="1"/>
</dbReference>
<accession>A0A7Y0EH51</accession>
<gene>
    <name evidence="7" type="ORF">HBE96_11915</name>
</gene>
<dbReference type="AlphaFoldDB" id="A0A7Y0EH51"/>
<evidence type="ECO:0000256" key="4">
    <source>
        <dbReference type="ARBA" id="ARBA00023239"/>
    </source>
</evidence>
<dbReference type="GO" id="GO:0030170">
    <property type="term" value="F:pyridoxal phosphate binding"/>
    <property type="evidence" value="ECO:0007669"/>
    <property type="project" value="InterPro"/>
</dbReference>
<feature type="domain" description="Aminotransferase class I/classII large" evidence="6">
    <location>
        <begin position="42"/>
        <end position="377"/>
    </location>
</feature>
<evidence type="ECO:0000313" key="8">
    <source>
        <dbReference type="Proteomes" id="UP000537131"/>
    </source>
</evidence>
<dbReference type="PANTHER" id="PTHR43525:SF1">
    <property type="entry name" value="PROTEIN MALY"/>
    <property type="match status" value="1"/>
</dbReference>
<organism evidence="7 8">
    <name type="scientific">Clostridium muellerianum</name>
    <dbReference type="NCBI Taxonomy" id="2716538"/>
    <lineage>
        <taxon>Bacteria</taxon>
        <taxon>Bacillati</taxon>
        <taxon>Bacillota</taxon>
        <taxon>Clostridia</taxon>
        <taxon>Eubacteriales</taxon>
        <taxon>Clostridiaceae</taxon>
        <taxon>Clostridium</taxon>
    </lineage>
</organism>
<dbReference type="PANTHER" id="PTHR43525">
    <property type="entry name" value="PROTEIN MALY"/>
    <property type="match status" value="1"/>
</dbReference>
<evidence type="ECO:0000259" key="6">
    <source>
        <dbReference type="Pfam" id="PF00155"/>
    </source>
</evidence>
<dbReference type="Gene3D" id="3.90.1150.10">
    <property type="entry name" value="Aspartate Aminotransferase, domain 1"/>
    <property type="match status" value="1"/>
</dbReference>
<keyword evidence="8" id="KW-1185">Reference proteome</keyword>
<evidence type="ECO:0000256" key="3">
    <source>
        <dbReference type="ARBA" id="ARBA00022898"/>
    </source>
</evidence>
<dbReference type="InterPro" id="IPR004839">
    <property type="entry name" value="Aminotransferase_I/II_large"/>
</dbReference>
<dbReference type="Proteomes" id="UP000537131">
    <property type="component" value="Unassembled WGS sequence"/>
</dbReference>
<comment type="similarity">
    <text evidence="5">Belongs to the class-II pyridoxal-phosphate-dependent aminotransferase family. MalY/PatB cystathionine beta-lyase subfamily.</text>
</comment>
<dbReference type="RefSeq" id="WP_169297976.1">
    <property type="nucleotide sequence ID" value="NZ_JABBNI010000021.1"/>
</dbReference>
<sequence>MTVEEFVHTYYVDRTGTNSSKWDGLKRKFGRSDLLSMWVADMEFKTPQPVIDALAKRIEHGVFGYAEVPDSYYEALDQWMRDHHSYSIKREWVRFTPGIIPALYWFVNMFTKENDGVIVMTPVYYPFLNCVKDTNRKLITCDLDYEDGKFTINYDRFEKMIVDNDVKMYILSSPHNPAGRVWKEEELDKMLGICEKHNVLVISDEIHQDITAPGVKFIPSAAVLGGKYESIIITANAPSKTFNLASFLHANIIIPNPELRAIYDEFSKRYYQAESNLIGITAAEAAYRHGESWRQDLMKVIYSNYDYVKESMKDYPEVTVVPLEGTYLTFIDLRAYVPLDEIREFVQDKCHIGCDYGEWFGENWKGFIRLNIATHPDFVHQAIESIKRELKNYICHAALKERC</sequence>
<dbReference type="InterPro" id="IPR027619">
    <property type="entry name" value="C-S_lyase_PatB-like"/>
</dbReference>
<reference evidence="7 8" key="2">
    <citation type="submission" date="2020-06" db="EMBL/GenBank/DDBJ databases">
        <title>Complete Genome Sequence of Clostridium muelleri sp. nov. P21T, an Acid-Alcohol Producing Acetogen Isolated from Old Hay.</title>
        <authorList>
            <person name="Duncan K.E."/>
            <person name="Tanner R.S."/>
        </authorList>
    </citation>
    <scope>NUCLEOTIDE SEQUENCE [LARGE SCALE GENOMIC DNA]</scope>
    <source>
        <strain evidence="7 8">P21</strain>
    </source>
</reference>
<dbReference type="GO" id="GO:0047804">
    <property type="term" value="F:cysteine-S-conjugate beta-lyase activity"/>
    <property type="evidence" value="ECO:0007669"/>
    <property type="project" value="UniProtKB-EC"/>
</dbReference>
<dbReference type="InterPro" id="IPR015424">
    <property type="entry name" value="PyrdxlP-dep_Trfase"/>
</dbReference>
<name>A0A7Y0EH51_9CLOT</name>
<dbReference type="InterPro" id="IPR051798">
    <property type="entry name" value="Class-II_PLP-Dep_Aminotrans"/>
</dbReference>
<comment type="caution">
    <text evidence="7">The sequence shown here is derived from an EMBL/GenBank/DDBJ whole genome shotgun (WGS) entry which is preliminary data.</text>
</comment>
<keyword evidence="4" id="KW-0456">Lyase</keyword>
<dbReference type="EMBL" id="JABBNI010000021">
    <property type="protein sequence ID" value="NMM63371.1"/>
    <property type="molecule type" value="Genomic_DNA"/>
</dbReference>
<dbReference type="CDD" id="cd00609">
    <property type="entry name" value="AAT_like"/>
    <property type="match status" value="1"/>
</dbReference>
<comment type="cofactor">
    <cofactor evidence="1">
        <name>pyridoxal 5'-phosphate</name>
        <dbReference type="ChEBI" id="CHEBI:597326"/>
    </cofactor>
</comment>
<proteinExistence type="inferred from homology"/>
<dbReference type="InterPro" id="IPR015422">
    <property type="entry name" value="PyrdxlP-dep_Trfase_small"/>
</dbReference>
<protein>
    <recommendedName>
        <fullName evidence="2">cysteine-S-conjugate beta-lyase</fullName>
        <ecNumber evidence="2">4.4.1.13</ecNumber>
    </recommendedName>
</protein>
<evidence type="ECO:0000256" key="5">
    <source>
        <dbReference type="ARBA" id="ARBA00037974"/>
    </source>
</evidence>
<dbReference type="SUPFAM" id="SSF53383">
    <property type="entry name" value="PLP-dependent transferases"/>
    <property type="match status" value="1"/>
</dbReference>
<keyword evidence="7" id="KW-0808">Transferase</keyword>